<dbReference type="RefSeq" id="WP_013277740.1">
    <property type="nucleotide sequence ID" value="NC_014378.1"/>
</dbReference>
<organism evidence="4 5">
    <name type="scientific">Acetohalobium arabaticum (strain ATCC 49924 / DSM 5501 / Z-7288)</name>
    <dbReference type="NCBI Taxonomy" id="574087"/>
    <lineage>
        <taxon>Bacteria</taxon>
        <taxon>Bacillati</taxon>
        <taxon>Bacillota</taxon>
        <taxon>Clostridia</taxon>
        <taxon>Halanaerobiales</taxon>
        <taxon>Halobacteroidaceae</taxon>
        <taxon>Acetohalobium</taxon>
    </lineage>
</organism>
<evidence type="ECO:0000313" key="4">
    <source>
        <dbReference type="EMBL" id="ADL12294.1"/>
    </source>
</evidence>
<dbReference type="GO" id="GO:0030436">
    <property type="term" value="P:asexual sporulation"/>
    <property type="evidence" value="ECO:0007669"/>
    <property type="project" value="InterPro"/>
</dbReference>
<keyword evidence="1" id="KW-0064">Aspartyl protease</keyword>
<keyword evidence="1" id="KW-0645">Protease</keyword>
<dbReference type="GO" id="GO:0005886">
    <property type="term" value="C:plasma membrane"/>
    <property type="evidence" value="ECO:0007669"/>
    <property type="project" value="UniProtKB-SubCell"/>
</dbReference>
<dbReference type="STRING" id="574087.Acear_0754"/>
<comment type="similarity">
    <text evidence="1">Belongs to the peptidase U4 family.</text>
</comment>
<feature type="transmembrane region" description="Helical" evidence="3">
    <location>
        <begin position="35"/>
        <end position="57"/>
    </location>
</feature>
<feature type="active site" evidence="2">
    <location>
        <position position="180"/>
    </location>
</feature>
<dbReference type="KEGG" id="aar:Acear_0754"/>
<feature type="transmembrane region" description="Helical" evidence="3">
    <location>
        <begin position="63"/>
        <end position="82"/>
    </location>
</feature>
<dbReference type="OrthoDB" id="2690199at2"/>
<evidence type="ECO:0000256" key="1">
    <source>
        <dbReference type="PIRNR" id="PIRNR018571"/>
    </source>
</evidence>
<reference evidence="4 5" key="1">
    <citation type="journal article" date="2010" name="Stand. Genomic Sci.">
        <title>Complete genome sequence of Acetohalobium arabaticum type strain (Z-7288).</title>
        <authorList>
            <person name="Sikorski J."/>
            <person name="Lapidus A."/>
            <person name="Chertkov O."/>
            <person name="Lucas S."/>
            <person name="Copeland A."/>
            <person name="Glavina Del Rio T."/>
            <person name="Nolan M."/>
            <person name="Tice H."/>
            <person name="Cheng J.F."/>
            <person name="Han C."/>
            <person name="Brambilla E."/>
            <person name="Pitluck S."/>
            <person name="Liolios K."/>
            <person name="Ivanova N."/>
            <person name="Mavromatis K."/>
            <person name="Mikhailova N."/>
            <person name="Pati A."/>
            <person name="Bruce D."/>
            <person name="Detter C."/>
            <person name="Tapia R."/>
            <person name="Goodwin L."/>
            <person name="Chen A."/>
            <person name="Palaniappan K."/>
            <person name="Land M."/>
            <person name="Hauser L."/>
            <person name="Chang Y.J."/>
            <person name="Jeffries C.D."/>
            <person name="Rohde M."/>
            <person name="Goker M."/>
            <person name="Spring S."/>
            <person name="Woyke T."/>
            <person name="Bristow J."/>
            <person name="Eisen J.A."/>
            <person name="Markowitz V."/>
            <person name="Hugenholtz P."/>
            <person name="Kyrpides N.C."/>
            <person name="Klenk H.P."/>
        </authorList>
    </citation>
    <scope>NUCLEOTIDE SEQUENCE [LARGE SCALE GENOMIC DNA]</scope>
    <source>
        <strain evidence="5">ATCC 49924 / DSM 5501 / Z-7288</strain>
    </source>
</reference>
<dbReference type="Pfam" id="PF03419">
    <property type="entry name" value="Peptidase_U4"/>
    <property type="match status" value="1"/>
</dbReference>
<feature type="transmembrane region" description="Helical" evidence="3">
    <location>
        <begin position="89"/>
        <end position="110"/>
    </location>
</feature>
<proteinExistence type="inferred from homology"/>
<dbReference type="InterPro" id="IPR005081">
    <property type="entry name" value="SpoIIGA"/>
</dbReference>
<dbReference type="PIRSF" id="PIRSF018571">
    <property type="entry name" value="SpoIIGA"/>
    <property type="match status" value="1"/>
</dbReference>
<evidence type="ECO:0000313" key="5">
    <source>
        <dbReference type="Proteomes" id="UP000001661"/>
    </source>
</evidence>
<dbReference type="AlphaFoldDB" id="D9QVN5"/>
<keyword evidence="1 3" id="KW-0472">Membrane</keyword>
<name>D9QVN5_ACEAZ</name>
<evidence type="ECO:0000256" key="3">
    <source>
        <dbReference type="SAM" id="Phobius"/>
    </source>
</evidence>
<dbReference type="GO" id="GO:0006508">
    <property type="term" value="P:proteolysis"/>
    <property type="evidence" value="ECO:0007669"/>
    <property type="project" value="UniProtKB-KW"/>
</dbReference>
<comment type="subcellular location">
    <subcellularLocation>
        <location evidence="1">Cell membrane</location>
    </subcellularLocation>
</comment>
<dbReference type="eggNOG" id="ENOG50301AF">
    <property type="taxonomic scope" value="Bacteria"/>
</dbReference>
<feature type="transmembrane region" description="Helical" evidence="3">
    <location>
        <begin position="130"/>
        <end position="151"/>
    </location>
</feature>
<keyword evidence="1" id="KW-0378">Hydrolase</keyword>
<dbReference type="Proteomes" id="UP000001661">
    <property type="component" value="Chromosome"/>
</dbReference>
<dbReference type="EMBL" id="CP002105">
    <property type="protein sequence ID" value="ADL12294.1"/>
    <property type="molecule type" value="Genomic_DNA"/>
</dbReference>
<keyword evidence="1" id="KW-1003">Cell membrane</keyword>
<keyword evidence="1" id="KW-0749">Sporulation</keyword>
<keyword evidence="3" id="KW-0812">Transmembrane</keyword>
<dbReference type="GO" id="GO:0004190">
    <property type="term" value="F:aspartic-type endopeptidase activity"/>
    <property type="evidence" value="ECO:0007669"/>
    <property type="project" value="UniProtKB-KW"/>
</dbReference>
<gene>
    <name evidence="4" type="ordered locus">Acear_0754</name>
</gene>
<keyword evidence="3" id="KW-1133">Transmembrane helix</keyword>
<dbReference type="EC" id="3.4.23.-" evidence="1"/>
<evidence type="ECO:0000256" key="2">
    <source>
        <dbReference type="PIRSR" id="PIRSR018571-1"/>
    </source>
</evidence>
<comment type="function">
    <text evidence="1">Probable aspartic protease that is responsible for the proteolytic cleavage of the RNA polymerase sigma E factor (SigE/spoIIGB) to yield the active peptide in the mother cell during sporulation. Responds to a signal from the forespore that is triggered by the extracellular signal protein SpoIIR.</text>
</comment>
<dbReference type="GO" id="GO:0030435">
    <property type="term" value="P:sporulation resulting in formation of a cellular spore"/>
    <property type="evidence" value="ECO:0007669"/>
    <property type="project" value="UniProtKB-KW"/>
</dbReference>
<feature type="transmembrane region" description="Helical" evidence="3">
    <location>
        <begin position="6"/>
        <end position="23"/>
    </location>
</feature>
<accession>D9QVN5</accession>
<dbReference type="HOGENOM" id="CLU_059158_0_0_9"/>
<keyword evidence="5" id="KW-1185">Reference proteome</keyword>
<protein>
    <recommendedName>
        <fullName evidence="1">Sporulation sigma-E factor-processing peptidase</fullName>
        <ecNumber evidence="1">3.4.23.-</ecNumber>
    </recommendedName>
    <alternativeName>
        <fullName evidence="1">Membrane-associated aspartic protease</fullName>
    </alternativeName>
    <alternativeName>
        <fullName evidence="1">Stage II sporulation protein GA</fullName>
    </alternativeName>
</protein>
<dbReference type="NCBIfam" id="TIGR02854">
    <property type="entry name" value="spore_II_GA"/>
    <property type="match status" value="1"/>
</dbReference>
<sequence>MELTIYLDLLIIINLLMNYLLLWTTGRLIKIDYKIWRLILSAFVGTLYTILILFPQWQFCNNIVTYFFISILMVCLAYWPLWWKRLLKALGYFYLMTFLTAGVLMAGYNLNLQSQFREVTNSFNLSLQDSWILLLGALVLGLLGKFGWSIFQRRVPAESAIIPLVIIFEGKKLELEALIDTGNRLCDPLTEAPVIIVELNSLLTVLPQEIEEIFSNYDLALNREEIATDIGNTAWANRFRLIPFSAIGSQRELLIGLKPDEVRFNFKDEIFITDQVIVGVEDQEFNQIEDYTALMNPELFDKEGG</sequence>